<gene>
    <name evidence="1" type="ORF">CN290_26445</name>
</gene>
<dbReference type="AlphaFoldDB" id="A0A2B4DCI0"/>
<evidence type="ECO:0000313" key="2">
    <source>
        <dbReference type="Proteomes" id="UP000220226"/>
    </source>
</evidence>
<organism evidence="1 2">
    <name type="scientific">Bacillus cereus</name>
    <dbReference type="NCBI Taxonomy" id="1396"/>
    <lineage>
        <taxon>Bacteria</taxon>
        <taxon>Bacillati</taxon>
        <taxon>Bacillota</taxon>
        <taxon>Bacilli</taxon>
        <taxon>Bacillales</taxon>
        <taxon>Bacillaceae</taxon>
        <taxon>Bacillus</taxon>
        <taxon>Bacillus cereus group</taxon>
    </lineage>
</organism>
<evidence type="ECO:0000313" key="1">
    <source>
        <dbReference type="EMBL" id="PFC70497.1"/>
    </source>
</evidence>
<dbReference type="Proteomes" id="UP000220226">
    <property type="component" value="Unassembled WGS sequence"/>
</dbReference>
<name>A0A2B4DCI0_BACCE</name>
<dbReference type="EMBL" id="NTQT01000038">
    <property type="protein sequence ID" value="PFC70497.1"/>
    <property type="molecule type" value="Genomic_DNA"/>
</dbReference>
<protein>
    <submittedName>
        <fullName evidence="1">Uncharacterized protein</fullName>
    </submittedName>
</protein>
<sequence length="69" mass="8177">MVNLQWKKKVFHKHKGRIHLVNIIIISGVLTNPFKIPFGSGSPVLSFLYLFDRKKQTIYNKKNYLKYNL</sequence>
<comment type="caution">
    <text evidence="1">The sequence shown here is derived from an EMBL/GenBank/DDBJ whole genome shotgun (WGS) entry which is preliminary data.</text>
</comment>
<proteinExistence type="predicted"/>
<reference evidence="1 2" key="1">
    <citation type="submission" date="2017-09" db="EMBL/GenBank/DDBJ databases">
        <title>Large-scale bioinformatics analysis of Bacillus genomes uncovers conserved roles of natural products in bacterial physiology.</title>
        <authorList>
            <consortium name="Agbiome Team Llc"/>
            <person name="Bleich R.M."/>
            <person name="Grubbs K.J."/>
            <person name="Santa Maria K.C."/>
            <person name="Allen S.E."/>
            <person name="Farag S."/>
            <person name="Shank E.A."/>
            <person name="Bowers A."/>
        </authorList>
    </citation>
    <scope>NUCLEOTIDE SEQUENCE [LARGE SCALE GENOMIC DNA]</scope>
    <source>
        <strain evidence="1 2">AFS025165</strain>
    </source>
</reference>
<accession>A0A2B4DCI0</accession>